<evidence type="ECO:0000256" key="4">
    <source>
        <dbReference type="ARBA" id="ARBA00023179"/>
    </source>
</evidence>
<dbReference type="GO" id="GO:0005509">
    <property type="term" value="F:calcium ion binding"/>
    <property type="evidence" value="ECO:0007669"/>
    <property type="project" value="InterPro"/>
</dbReference>
<dbReference type="RefSeq" id="XP_073980956.1">
    <property type="nucleotide sequence ID" value="XM_074124855.1"/>
</dbReference>
<dbReference type="Pfam" id="PF13499">
    <property type="entry name" value="EF-hand_7"/>
    <property type="match status" value="1"/>
</dbReference>
<dbReference type="InterPro" id="IPR002048">
    <property type="entry name" value="EF_hand_dom"/>
</dbReference>
<comment type="similarity">
    <text evidence="5">Belongs to the troponin C family.</text>
</comment>
<dbReference type="PROSITE" id="PS50222">
    <property type="entry name" value="EF_HAND_2"/>
    <property type="match status" value="2"/>
</dbReference>
<keyword evidence="1" id="KW-0479">Metal-binding</keyword>
<keyword evidence="3" id="KW-0106">Calcium</keyword>
<dbReference type="InterPro" id="IPR011992">
    <property type="entry name" value="EF-hand-dom_pair"/>
</dbReference>
<dbReference type="InterPro" id="IPR018247">
    <property type="entry name" value="EF_Hand_1_Ca_BS"/>
</dbReference>
<dbReference type="SUPFAM" id="SSF47473">
    <property type="entry name" value="EF-hand"/>
    <property type="match status" value="1"/>
</dbReference>
<dbReference type="VEuPathDB" id="VectorBase:RPRC007075"/>
<dbReference type="CDD" id="cd00051">
    <property type="entry name" value="EFh"/>
    <property type="match status" value="1"/>
</dbReference>
<name>R4FN61_RHOPR</name>
<evidence type="ECO:0000313" key="7">
    <source>
        <dbReference type="EMBL" id="JAA76081.1"/>
    </source>
</evidence>
<evidence type="ECO:0000256" key="5">
    <source>
        <dbReference type="ARBA" id="ARBA00038202"/>
    </source>
</evidence>
<evidence type="ECO:0000259" key="6">
    <source>
        <dbReference type="PROSITE" id="PS50222"/>
    </source>
</evidence>
<dbReference type="PROSITE" id="PS00018">
    <property type="entry name" value="EF_HAND_1"/>
    <property type="match status" value="1"/>
</dbReference>
<feature type="domain" description="EF-hand" evidence="6">
    <location>
        <begin position="120"/>
        <end position="154"/>
    </location>
</feature>
<dbReference type="InterPro" id="IPR050230">
    <property type="entry name" value="CALM/Myosin/TropC-like"/>
</dbReference>
<keyword evidence="2" id="KW-0677">Repeat</keyword>
<dbReference type="EMBL" id="GAHY01001429">
    <property type="protein sequence ID" value="JAA76081.1"/>
    <property type="molecule type" value="mRNA"/>
</dbReference>
<dbReference type="PANTHER" id="PTHR23048">
    <property type="entry name" value="MYOSIN LIGHT CHAIN 1, 3"/>
    <property type="match status" value="1"/>
</dbReference>
<dbReference type="SMART" id="SM00054">
    <property type="entry name" value="EFh"/>
    <property type="match status" value="3"/>
</dbReference>
<dbReference type="GO" id="GO:0016460">
    <property type="term" value="C:myosin II complex"/>
    <property type="evidence" value="ECO:0007669"/>
    <property type="project" value="TreeGrafter"/>
</dbReference>
<dbReference type="GeneID" id="141452564"/>
<evidence type="ECO:0000256" key="3">
    <source>
        <dbReference type="ARBA" id="ARBA00022837"/>
    </source>
</evidence>
<reference evidence="7" key="1">
    <citation type="submission" date="2013-04" db="EMBL/GenBank/DDBJ databases">
        <title>An insight into the transcriptome of the digestive tract of the blood sucking bug, Rhodnius prolixus.</title>
        <authorList>
            <person name="Ribeiro J.M.C."/>
            <person name="Genta F.A."/>
            <person name="Sorgine M.H.F."/>
            <person name="Paiva-Silva G.O."/>
            <person name="Majerowicz D."/>
            <person name="Medeiros M."/>
            <person name="Koerich L."/>
            <person name="Terra W.R."/>
            <person name="Ferreira C."/>
            <person name="Pimentel A.C."/>
            <person name="Bisch P.M."/>
            <person name="Diniz M.M.P."/>
            <person name="Nascimento R."/>
            <person name="Salmon D."/>
            <person name="Silber A.M."/>
            <person name="Alves M."/>
            <person name="Oliveira M.F."/>
            <person name="Gondim K.C."/>
            <person name="Silva Neto M.A.C."/>
            <person name="Atella G.C."/>
            <person name="Araujo H."/>
            <person name="Dias F.S."/>
            <person name="Polycarpo C.R."/>
            <person name="Fampa P."/>
            <person name="Melo A.C."/>
            <person name="Tanaka A.S."/>
            <person name="Balczun C."/>
            <person name="Oliveira J.H.M."/>
            <person name="Goncalves R."/>
            <person name="Lazoski C."/>
            <person name="Pereira M.A."/>
            <person name="Rivera-Pomar R."/>
            <person name="Diambra L."/>
            <person name="Schaub G.A."/>
            <person name="Garcia E.S."/>
            <person name="Azambuja P."/>
            <person name="Braz G.R.C."/>
            <person name="Oliveira P.L."/>
        </authorList>
    </citation>
    <scope>NUCLEOTIDE SEQUENCE</scope>
</reference>
<proteinExistence type="evidence at transcript level"/>
<evidence type="ECO:0000256" key="1">
    <source>
        <dbReference type="ARBA" id="ARBA00022723"/>
    </source>
</evidence>
<dbReference type="FunFam" id="1.10.238.10:FF:000103">
    <property type="entry name" value="Troponin C Ib"/>
    <property type="match status" value="1"/>
</dbReference>
<organism evidence="7">
    <name type="scientific">Rhodnius prolixus</name>
    <name type="common">Triatomid bug</name>
    <dbReference type="NCBI Taxonomy" id="13249"/>
    <lineage>
        <taxon>Eukaryota</taxon>
        <taxon>Metazoa</taxon>
        <taxon>Ecdysozoa</taxon>
        <taxon>Arthropoda</taxon>
        <taxon>Hexapoda</taxon>
        <taxon>Insecta</taxon>
        <taxon>Pterygota</taxon>
        <taxon>Neoptera</taxon>
        <taxon>Paraneoptera</taxon>
        <taxon>Hemiptera</taxon>
        <taxon>Heteroptera</taxon>
        <taxon>Panheteroptera</taxon>
        <taxon>Cimicomorpha</taxon>
        <taxon>Reduviidae</taxon>
        <taxon>Triatominae</taxon>
        <taxon>Rhodnius</taxon>
    </lineage>
</organism>
<accession>R4FN61</accession>
<feature type="domain" description="EF-hand" evidence="6">
    <location>
        <begin position="84"/>
        <end position="119"/>
    </location>
</feature>
<keyword evidence="4" id="KW-0514">Muscle protein</keyword>
<protein>
    <submittedName>
        <fullName evidence="7">Putative calmodulin</fullName>
    </submittedName>
</protein>
<evidence type="ECO:0000256" key="2">
    <source>
        <dbReference type="ARBA" id="ARBA00022737"/>
    </source>
</evidence>
<dbReference type="Gene3D" id="1.10.238.10">
    <property type="entry name" value="EF-hand"/>
    <property type="match status" value="2"/>
</dbReference>
<dbReference type="HOGENOM" id="CLU_061288_2_4_1"/>
<dbReference type="PANTHER" id="PTHR23048:SF0">
    <property type="entry name" value="CALMODULIN LIKE 3"/>
    <property type="match status" value="1"/>
</dbReference>
<dbReference type="AlphaFoldDB" id="R4FN61"/>
<sequence length="154" mass="17567">MENLTKSQYNLLRKAFDAFEIDDKKKIPADQISTILEMLGVGQPPATINSLRDEFDPWNTNELDFDNFAEIAARYLPEEENPEALQQELREAFRLYDKEGNGYITTEVMREILAELDDTIPDEDLDAMIDEIDADGSGTVDFEEFMEVMTGGDD</sequence>